<comment type="caution">
    <text evidence="1">The sequence shown here is derived from an EMBL/GenBank/DDBJ whole genome shotgun (WGS) entry which is preliminary data.</text>
</comment>
<dbReference type="AlphaFoldDB" id="A0A425CJW9"/>
<dbReference type="Proteomes" id="UP000286097">
    <property type="component" value="Unassembled WGS sequence"/>
</dbReference>
<sequence>MLSVVLCASGKVLASQFQEMLDTLKGAGEIGVSGDDAMTQTQLHGEDRSVDRLRKQLART</sequence>
<evidence type="ECO:0000313" key="2">
    <source>
        <dbReference type="Proteomes" id="UP000286097"/>
    </source>
</evidence>
<organism evidence="1 2">
    <name type="scientific">Peronospora effusa</name>
    <dbReference type="NCBI Taxonomy" id="542832"/>
    <lineage>
        <taxon>Eukaryota</taxon>
        <taxon>Sar</taxon>
        <taxon>Stramenopiles</taxon>
        <taxon>Oomycota</taxon>
        <taxon>Peronosporomycetes</taxon>
        <taxon>Peronosporales</taxon>
        <taxon>Peronosporaceae</taxon>
        <taxon>Peronospora</taxon>
    </lineage>
</organism>
<dbReference type="VEuPathDB" id="FungiDB:DD237_001103"/>
<name>A0A425CJW9_9STRA</name>
<protein>
    <submittedName>
        <fullName evidence="1">Uncharacterized protein</fullName>
    </submittedName>
</protein>
<accession>A0A425CJW9</accession>
<reference evidence="1 2" key="1">
    <citation type="submission" date="2018-06" db="EMBL/GenBank/DDBJ databases">
        <title>Comparative genomics of downy mildews reveals potential adaptations to biotrophy.</title>
        <authorList>
            <person name="Fletcher K."/>
            <person name="Klosterman S.J."/>
            <person name="Derevnina L."/>
            <person name="Martin F."/>
            <person name="Koike S."/>
            <person name="Reyes Chin-Wo S."/>
            <person name="Mou B."/>
            <person name="Michelmore R."/>
        </authorList>
    </citation>
    <scope>NUCLEOTIDE SEQUENCE [LARGE SCALE GENOMIC DNA]</scope>
    <source>
        <strain evidence="1 2">R13</strain>
    </source>
</reference>
<evidence type="ECO:0000313" key="1">
    <source>
        <dbReference type="EMBL" id="RQM17301.1"/>
    </source>
</evidence>
<dbReference type="EMBL" id="QKXF01000098">
    <property type="protein sequence ID" value="RQM17301.1"/>
    <property type="molecule type" value="Genomic_DNA"/>
</dbReference>
<proteinExistence type="predicted"/>
<gene>
    <name evidence="1" type="ORF">DD237_001103</name>
</gene>